<dbReference type="GO" id="GO:0006508">
    <property type="term" value="P:proteolysis"/>
    <property type="evidence" value="ECO:0007669"/>
    <property type="project" value="UniProtKB-KW"/>
</dbReference>
<organism evidence="7 8">
    <name type="scientific">Seminavis robusta</name>
    <dbReference type="NCBI Taxonomy" id="568900"/>
    <lineage>
        <taxon>Eukaryota</taxon>
        <taxon>Sar</taxon>
        <taxon>Stramenopiles</taxon>
        <taxon>Ochrophyta</taxon>
        <taxon>Bacillariophyta</taxon>
        <taxon>Bacillariophyceae</taxon>
        <taxon>Bacillariophycidae</taxon>
        <taxon>Naviculales</taxon>
        <taxon>Naviculaceae</taxon>
        <taxon>Seminavis</taxon>
    </lineage>
</organism>
<dbReference type="Gene3D" id="2.40.70.10">
    <property type="entry name" value="Acid Proteases"/>
    <property type="match status" value="1"/>
</dbReference>
<accession>A0A9N8HBT4</accession>
<evidence type="ECO:0000256" key="5">
    <source>
        <dbReference type="SAM" id="MobiDB-lite"/>
    </source>
</evidence>
<feature type="compositionally biased region" description="Basic and acidic residues" evidence="5">
    <location>
        <begin position="421"/>
        <end position="438"/>
    </location>
</feature>
<feature type="region of interest" description="Disordered" evidence="5">
    <location>
        <begin position="400"/>
        <end position="438"/>
    </location>
</feature>
<evidence type="ECO:0000259" key="6">
    <source>
        <dbReference type="Pfam" id="PF09668"/>
    </source>
</evidence>
<keyword evidence="2" id="KW-0645">Protease</keyword>
<dbReference type="SUPFAM" id="SSF54236">
    <property type="entry name" value="Ubiquitin-like"/>
    <property type="match status" value="1"/>
</dbReference>
<reference evidence="7" key="1">
    <citation type="submission" date="2020-06" db="EMBL/GenBank/DDBJ databases">
        <authorList>
            <consortium name="Plant Systems Biology data submission"/>
        </authorList>
    </citation>
    <scope>NUCLEOTIDE SEQUENCE</scope>
    <source>
        <strain evidence="7">D6</strain>
    </source>
</reference>
<dbReference type="EMBL" id="CAICTM010000271">
    <property type="protein sequence ID" value="CAB9506590.1"/>
    <property type="molecule type" value="Genomic_DNA"/>
</dbReference>
<dbReference type="Pfam" id="PF09668">
    <property type="entry name" value="Asp_protease"/>
    <property type="match status" value="1"/>
</dbReference>
<dbReference type="InterPro" id="IPR021109">
    <property type="entry name" value="Peptidase_aspartic_dom_sf"/>
</dbReference>
<comment type="caution">
    <text evidence="7">The sequence shown here is derived from an EMBL/GenBank/DDBJ whole genome shotgun (WGS) entry which is preliminary data.</text>
</comment>
<dbReference type="GO" id="GO:0004190">
    <property type="term" value="F:aspartic-type endopeptidase activity"/>
    <property type="evidence" value="ECO:0007669"/>
    <property type="project" value="UniProtKB-KW"/>
</dbReference>
<protein>
    <submittedName>
        <fullName evidence="7">Protein DDI1 homolog</fullName>
    </submittedName>
</protein>
<feature type="domain" description="Aspartic peptidase DDI1-type" evidence="6">
    <location>
        <begin position="259"/>
        <end position="374"/>
    </location>
</feature>
<evidence type="ECO:0000256" key="4">
    <source>
        <dbReference type="ARBA" id="ARBA00022801"/>
    </source>
</evidence>
<dbReference type="InterPro" id="IPR029071">
    <property type="entry name" value="Ubiquitin-like_domsf"/>
</dbReference>
<dbReference type="Proteomes" id="UP001153069">
    <property type="component" value="Unassembled WGS sequence"/>
</dbReference>
<evidence type="ECO:0000256" key="1">
    <source>
        <dbReference type="ARBA" id="ARBA00009136"/>
    </source>
</evidence>
<name>A0A9N8HBT4_9STRA</name>
<dbReference type="OrthoDB" id="43379at2759"/>
<dbReference type="InterPro" id="IPR019103">
    <property type="entry name" value="Peptidase_aspartic_DDI1-type"/>
</dbReference>
<dbReference type="CDD" id="cd05479">
    <property type="entry name" value="RP_DDI"/>
    <property type="match status" value="1"/>
</dbReference>
<gene>
    <name evidence="7" type="ORF">SEMRO_272_G104780.1</name>
</gene>
<proteinExistence type="inferred from homology"/>
<evidence type="ECO:0000256" key="2">
    <source>
        <dbReference type="ARBA" id="ARBA00022670"/>
    </source>
</evidence>
<keyword evidence="4" id="KW-0378">Hydrolase</keyword>
<keyword evidence="3" id="KW-0064">Aspartyl protease</keyword>
<evidence type="ECO:0000256" key="3">
    <source>
        <dbReference type="ARBA" id="ARBA00022750"/>
    </source>
</evidence>
<dbReference type="AlphaFoldDB" id="A0A9N8HBT4"/>
<evidence type="ECO:0000313" key="7">
    <source>
        <dbReference type="EMBL" id="CAB9506590.1"/>
    </source>
</evidence>
<comment type="similarity">
    <text evidence="1">Belongs to the DDI1 family.</text>
</comment>
<dbReference type="PANTHER" id="PTHR12917">
    <property type="entry name" value="ASPARTYL PROTEASE DDI-RELATED"/>
    <property type="match status" value="1"/>
</dbReference>
<dbReference type="PANTHER" id="PTHR12917:SF1">
    <property type="entry name" value="AT13091P"/>
    <property type="match status" value="1"/>
</dbReference>
<evidence type="ECO:0000313" key="8">
    <source>
        <dbReference type="Proteomes" id="UP001153069"/>
    </source>
</evidence>
<keyword evidence="8" id="KW-1185">Reference proteome</keyword>
<sequence length="438" mass="48244">MDVECMVTIVVAESGRSETLPVSLGTTVKELSDFSGAMLGLSGSVQLYKDGSRLDPNMKLEQAGVKNGDLLAAQIAAAAPPPPAAPAQAAGGLDFSSILANATAAAASAPVAAAPASGGLDFSNLIMGQQLNKTNSEPVYYPGMTLNDALDHNTNPEHIVTLLQTREHLFKELNYHQPVLANKLRNQTYEKAVQIWREEILKGGIQSAMSRNNTQLKEQDYRQRLEKNPNDKEAKEYFDSQKREQQVREQYFQMMQEYPESLGRVLMLYIEAKMNGHSVQAFVDSGAQNTIMSKKTATMCGIMDLLDTRFRGVAVGVGTGTILGRVHIVQLQLGDYFFPCTITIMDDPPPGSEAKDMPFLLGLDMLKRHTCSIDLENQVLKFRLAPGKYLETPFLHEKDLEESQGGTKGFNAEKANLELAELQRKHEEEDKDGDSKME</sequence>
<dbReference type="SUPFAM" id="SSF50630">
    <property type="entry name" value="Acid proteases"/>
    <property type="match status" value="1"/>
</dbReference>